<protein>
    <recommendedName>
        <fullName evidence="3">UPF0122 protein KHY36_00670</fullName>
    </recommendedName>
</protein>
<evidence type="ECO:0000313" key="5">
    <source>
        <dbReference type="EMBL" id="MBS5331027.1"/>
    </source>
</evidence>
<gene>
    <name evidence="5" type="ORF">KHY36_00670</name>
</gene>
<name>A0A943HIA3_9FIRM</name>
<accession>A0A943HIA3</accession>
<reference evidence="5" key="1">
    <citation type="submission" date="2021-02" db="EMBL/GenBank/DDBJ databases">
        <title>Infant gut strain persistence is associated with maternal origin, phylogeny, and functional potential including surface adhesion and iron acquisition.</title>
        <authorList>
            <person name="Lou Y.C."/>
        </authorList>
    </citation>
    <scope>NUCLEOTIDE SEQUENCE</scope>
    <source>
        <strain evidence="5">L3_101_000M1_dasL3_101_000M1_concoct_87</strain>
    </source>
</reference>
<dbReference type="PANTHER" id="PTHR40083">
    <property type="entry name" value="UPF0122 PROTEIN CBO2450/CLC_2298"/>
    <property type="match status" value="1"/>
</dbReference>
<dbReference type="HAMAP" id="MF_00245">
    <property type="entry name" value="UPF0122"/>
    <property type="match status" value="1"/>
</dbReference>
<feature type="coiled-coil region" evidence="4">
    <location>
        <begin position="51"/>
        <end position="78"/>
    </location>
</feature>
<dbReference type="InterPro" id="IPR007394">
    <property type="entry name" value="UPF0122"/>
</dbReference>
<dbReference type="Pfam" id="PF04297">
    <property type="entry name" value="UPF0122"/>
    <property type="match status" value="1"/>
</dbReference>
<evidence type="ECO:0000256" key="3">
    <source>
        <dbReference type="HAMAP-Rule" id="MF_00245"/>
    </source>
</evidence>
<keyword evidence="4" id="KW-0175">Coiled coil</keyword>
<dbReference type="Gene3D" id="1.10.10.10">
    <property type="entry name" value="Winged helix-like DNA-binding domain superfamily/Winged helix DNA-binding domain"/>
    <property type="match status" value="1"/>
</dbReference>
<dbReference type="GO" id="GO:0003677">
    <property type="term" value="F:DNA binding"/>
    <property type="evidence" value="ECO:0007669"/>
    <property type="project" value="UniProtKB-KW"/>
</dbReference>
<sequence length="132" mass="14956">MAGKPQKNLAYSVLLDFYGPVLTDKQRVILTEYYDEDLSLAEIAENLGITRQGVRDAIKHGEAALDELEQKLGNARRHTQMRADLDRLRVLVTEIRCCNSGSFTPDPRINHDTQEMLTILQRLDTQEDADGL</sequence>
<evidence type="ECO:0000256" key="2">
    <source>
        <dbReference type="ARBA" id="ARBA00024764"/>
    </source>
</evidence>
<comment type="caution">
    <text evidence="5">The sequence shown here is derived from an EMBL/GenBank/DDBJ whole genome shotgun (WGS) entry which is preliminary data.</text>
</comment>
<dbReference type="InterPro" id="IPR013324">
    <property type="entry name" value="RNA_pol_sigma_r3/r4-like"/>
</dbReference>
<dbReference type="PANTHER" id="PTHR40083:SF1">
    <property type="entry name" value="UPF0122 PROTEIN YLXM"/>
    <property type="match status" value="1"/>
</dbReference>
<comment type="function">
    <text evidence="2 3">Might take part in the signal recognition particle (SRP) pathway. This is inferred from the conservation of its genetic proximity to ftsY/ffh. May be a regulatory protein.</text>
</comment>
<dbReference type="AlphaFoldDB" id="A0A943HIA3"/>
<proteinExistence type="inferred from homology"/>
<evidence type="ECO:0000313" key="6">
    <source>
        <dbReference type="Proteomes" id="UP000759273"/>
    </source>
</evidence>
<dbReference type="InterPro" id="IPR036388">
    <property type="entry name" value="WH-like_DNA-bd_sf"/>
</dbReference>
<dbReference type="Proteomes" id="UP000759273">
    <property type="component" value="Unassembled WGS sequence"/>
</dbReference>
<comment type="similarity">
    <text evidence="1 3">Belongs to the UPF0122 family.</text>
</comment>
<evidence type="ECO:0000256" key="4">
    <source>
        <dbReference type="SAM" id="Coils"/>
    </source>
</evidence>
<dbReference type="SUPFAM" id="SSF88659">
    <property type="entry name" value="Sigma3 and sigma4 domains of RNA polymerase sigma factors"/>
    <property type="match status" value="1"/>
</dbReference>
<organism evidence="5 6">
    <name type="scientific">Subdoligranulum variabile</name>
    <dbReference type="NCBI Taxonomy" id="214851"/>
    <lineage>
        <taxon>Bacteria</taxon>
        <taxon>Bacillati</taxon>
        <taxon>Bacillota</taxon>
        <taxon>Clostridia</taxon>
        <taxon>Eubacteriales</taxon>
        <taxon>Oscillospiraceae</taxon>
        <taxon>Subdoligranulum</taxon>
    </lineage>
</organism>
<keyword evidence="5" id="KW-0238">DNA-binding</keyword>
<dbReference type="EMBL" id="JAGZGG010000001">
    <property type="protein sequence ID" value="MBS5331027.1"/>
    <property type="molecule type" value="Genomic_DNA"/>
</dbReference>
<evidence type="ECO:0000256" key="1">
    <source>
        <dbReference type="ARBA" id="ARBA00008720"/>
    </source>
</evidence>